<reference evidence="2" key="2">
    <citation type="submission" date="2023-03" db="EMBL/GenBank/DDBJ databases">
        <authorList>
            <person name="Inwood S.N."/>
            <person name="Skelly J.G."/>
            <person name="Guhlin J."/>
            <person name="Harrop T.W.R."/>
            <person name="Goldson S.G."/>
            <person name="Dearden P.K."/>
        </authorList>
    </citation>
    <scope>NUCLEOTIDE SEQUENCE</scope>
    <source>
        <strain evidence="2">Irish</strain>
        <tissue evidence="2">Whole body</tissue>
    </source>
</reference>
<keyword evidence="1" id="KW-0732">Signal</keyword>
<sequence length="280" mass="30110">MTRKFDILKMSKFALFSIVGLLFVTEILARSADNPHVCGRHGDPCALGCCETFTCNRVAEKCMATITVSLLEEARMKLMRSKPANTKLASGKVIQCGVHDDPCSEGCCEGYTCNRVTKKCMASISVDMLKNAQLKLQQKQKNEGRIFKRSVSKSNRCGKHGDSCSEGCCTGFTCNPAAGRCMATITADMLNEARSKLKHVETRISGGEVAKHQSNGRHGQCGTHGASCSEGCCDGFSCNSAAGKCMAIVTGEMLKEARGKLKPVKSRFENNSPNSRAIGA</sequence>
<proteinExistence type="predicted"/>
<name>A0AA39KK66_9HYME</name>
<dbReference type="EMBL" id="JAQQBS010001422">
    <property type="protein sequence ID" value="KAK0164367.1"/>
    <property type="molecule type" value="Genomic_DNA"/>
</dbReference>
<accession>A0AA39KK66</accession>
<evidence type="ECO:0000313" key="3">
    <source>
        <dbReference type="Proteomes" id="UP001168990"/>
    </source>
</evidence>
<reference evidence="2" key="1">
    <citation type="journal article" date="2023" name="bioRxiv">
        <title>Scaffold-level genome assemblies of two parasitoid biocontrol wasps reveal the parthenogenesis mechanism and an associated novel virus.</title>
        <authorList>
            <person name="Inwood S."/>
            <person name="Skelly J."/>
            <person name="Guhlin J."/>
            <person name="Harrop T."/>
            <person name="Goldson S."/>
            <person name="Dearden P."/>
        </authorList>
    </citation>
    <scope>NUCLEOTIDE SEQUENCE</scope>
    <source>
        <strain evidence="2">Irish</strain>
        <tissue evidence="2">Whole body</tissue>
    </source>
</reference>
<dbReference type="Proteomes" id="UP001168990">
    <property type="component" value="Unassembled WGS sequence"/>
</dbReference>
<feature type="chain" id="PRO_5041231143" evidence="1">
    <location>
        <begin position="30"/>
        <end position="280"/>
    </location>
</feature>
<evidence type="ECO:0000256" key="1">
    <source>
        <dbReference type="SAM" id="SignalP"/>
    </source>
</evidence>
<feature type="signal peptide" evidence="1">
    <location>
        <begin position="1"/>
        <end position="29"/>
    </location>
</feature>
<evidence type="ECO:0000313" key="2">
    <source>
        <dbReference type="EMBL" id="KAK0164367.1"/>
    </source>
</evidence>
<organism evidence="2 3">
    <name type="scientific">Microctonus aethiopoides</name>
    <dbReference type="NCBI Taxonomy" id="144406"/>
    <lineage>
        <taxon>Eukaryota</taxon>
        <taxon>Metazoa</taxon>
        <taxon>Ecdysozoa</taxon>
        <taxon>Arthropoda</taxon>
        <taxon>Hexapoda</taxon>
        <taxon>Insecta</taxon>
        <taxon>Pterygota</taxon>
        <taxon>Neoptera</taxon>
        <taxon>Endopterygota</taxon>
        <taxon>Hymenoptera</taxon>
        <taxon>Apocrita</taxon>
        <taxon>Ichneumonoidea</taxon>
        <taxon>Braconidae</taxon>
        <taxon>Euphorinae</taxon>
        <taxon>Microctonus</taxon>
    </lineage>
</organism>
<dbReference type="AlphaFoldDB" id="A0AA39KK66"/>
<protein>
    <submittedName>
        <fullName evidence="2">Uncharacterized protein</fullName>
    </submittedName>
</protein>
<comment type="caution">
    <text evidence="2">The sequence shown here is derived from an EMBL/GenBank/DDBJ whole genome shotgun (WGS) entry which is preliminary data.</text>
</comment>
<gene>
    <name evidence="2" type="ORF">PV328_003003</name>
</gene>
<keyword evidence="3" id="KW-1185">Reference proteome</keyword>